<evidence type="ECO:0000313" key="3">
    <source>
        <dbReference type="Proteomes" id="UP001430848"/>
    </source>
</evidence>
<dbReference type="InterPro" id="IPR001926">
    <property type="entry name" value="TrpB-like_PALP"/>
</dbReference>
<sequence>MSSNPPPPSLSVLDTIGNTPVVQLKRIVPEGSADVFVKLEYVSPTGSYKDRMAKSMIEKAERRGDLTPNTTVVEATGGSTGSALAFVCAVKGYNFMALSSDAYAQEKLQTMAAFGATVDITHSPTGKSTADLMTSMKVRAAKIGSSDDYFHTDQFSNRDALVGYAEIGHELEKQFPDGFDTFCGAFGTAGMMMGVSSVLRVKRPDVRVVLLEPESSALLTTGRYESHSIDGVAPGFISGHVNQDLYDEVRTHEHLTVVRLEKNQSYLFLKTGRQMPQLAAQGGQFAEVGNTEKCRKTWPHQAVENCCGDRDDDGTAHHSELGSCTHAGP</sequence>
<proteinExistence type="predicted"/>
<dbReference type="Gene3D" id="3.40.50.1100">
    <property type="match status" value="2"/>
</dbReference>
<dbReference type="SUPFAM" id="SSF53686">
    <property type="entry name" value="Tryptophan synthase beta subunit-like PLP-dependent enzymes"/>
    <property type="match status" value="1"/>
</dbReference>
<evidence type="ECO:0000313" key="2">
    <source>
        <dbReference type="EMBL" id="KAK7736028.1"/>
    </source>
</evidence>
<dbReference type="Pfam" id="PF00291">
    <property type="entry name" value="PALP"/>
    <property type="match status" value="1"/>
</dbReference>
<comment type="caution">
    <text evidence="2">The sequence shown here is derived from an EMBL/GenBank/DDBJ whole genome shotgun (WGS) entry which is preliminary data.</text>
</comment>
<dbReference type="PANTHER" id="PTHR10314">
    <property type="entry name" value="CYSTATHIONINE BETA-SYNTHASE"/>
    <property type="match status" value="1"/>
</dbReference>
<keyword evidence="3" id="KW-1185">Reference proteome</keyword>
<gene>
    <name evidence="2" type="ORF">SLS63_003548</name>
</gene>
<evidence type="ECO:0000259" key="1">
    <source>
        <dbReference type="Pfam" id="PF00291"/>
    </source>
</evidence>
<reference evidence="2 3" key="1">
    <citation type="submission" date="2024-02" db="EMBL/GenBank/DDBJ databases">
        <title>De novo assembly and annotation of 12 fungi associated with fruit tree decline syndrome in Ontario, Canada.</title>
        <authorList>
            <person name="Sulman M."/>
            <person name="Ellouze W."/>
            <person name="Ilyukhin E."/>
        </authorList>
    </citation>
    <scope>NUCLEOTIDE SEQUENCE [LARGE SCALE GENOMIC DNA]</scope>
    <source>
        <strain evidence="2 3">M169</strain>
    </source>
</reference>
<dbReference type="InterPro" id="IPR036052">
    <property type="entry name" value="TrpB-like_PALP_sf"/>
</dbReference>
<feature type="domain" description="Tryptophan synthase beta chain-like PALP" evidence="1">
    <location>
        <begin position="13"/>
        <end position="250"/>
    </location>
</feature>
<name>A0ABR1PG77_DIAER</name>
<dbReference type="Proteomes" id="UP001430848">
    <property type="component" value="Unassembled WGS sequence"/>
</dbReference>
<organism evidence="2 3">
    <name type="scientific">Diaporthe eres</name>
    <name type="common">Phomopsis oblonga</name>
    <dbReference type="NCBI Taxonomy" id="83184"/>
    <lineage>
        <taxon>Eukaryota</taxon>
        <taxon>Fungi</taxon>
        <taxon>Dikarya</taxon>
        <taxon>Ascomycota</taxon>
        <taxon>Pezizomycotina</taxon>
        <taxon>Sordariomycetes</taxon>
        <taxon>Sordariomycetidae</taxon>
        <taxon>Diaporthales</taxon>
        <taxon>Diaporthaceae</taxon>
        <taxon>Diaporthe</taxon>
        <taxon>Diaporthe eres species complex</taxon>
    </lineage>
</organism>
<dbReference type="EMBL" id="JAKNSF020000011">
    <property type="protein sequence ID" value="KAK7736028.1"/>
    <property type="molecule type" value="Genomic_DNA"/>
</dbReference>
<protein>
    <recommendedName>
        <fullName evidence="1">Tryptophan synthase beta chain-like PALP domain-containing protein</fullName>
    </recommendedName>
</protein>
<accession>A0ABR1PG77</accession>
<dbReference type="InterPro" id="IPR050214">
    <property type="entry name" value="Cys_Synth/Cystath_Beta-Synth"/>
</dbReference>